<gene>
    <name evidence="1" type="ORF">C8A04DRAFT_29929</name>
</gene>
<dbReference type="AlphaFoldDB" id="A0AAN6V0I3"/>
<keyword evidence="2" id="KW-1185">Reference proteome</keyword>
<protein>
    <submittedName>
        <fullName evidence="1">Uncharacterized protein</fullName>
    </submittedName>
</protein>
<evidence type="ECO:0000313" key="1">
    <source>
        <dbReference type="EMBL" id="KAK4142480.1"/>
    </source>
</evidence>
<dbReference type="GeneID" id="87817800"/>
<name>A0AAN6V0I3_9PEZI</name>
<proteinExistence type="predicted"/>
<sequence length="149" mass="16162">MQLTTAFTLLADSQQAHQREQGQASGAAILFLNEKQLFLYNGSEADSNQRFGLDRSGVGRGNLTYSPLASSTWEIQGWFIDEFTGELNFDDSHSLLACPGPDGSYLVYLQSNFGQPAGHSDCIPEDDLAGKGLYFEAWLADADGVQTTG</sequence>
<accession>A0AAN6V0I3</accession>
<dbReference type="Proteomes" id="UP001302676">
    <property type="component" value="Unassembled WGS sequence"/>
</dbReference>
<dbReference type="RefSeq" id="XP_062635851.1">
    <property type="nucleotide sequence ID" value="XM_062781187.1"/>
</dbReference>
<evidence type="ECO:0000313" key="2">
    <source>
        <dbReference type="Proteomes" id="UP001302676"/>
    </source>
</evidence>
<reference evidence="1" key="1">
    <citation type="journal article" date="2023" name="Mol. Phylogenet. Evol.">
        <title>Genome-scale phylogeny and comparative genomics of the fungal order Sordariales.</title>
        <authorList>
            <person name="Hensen N."/>
            <person name="Bonometti L."/>
            <person name="Westerberg I."/>
            <person name="Brannstrom I.O."/>
            <person name="Guillou S."/>
            <person name="Cros-Aarteil S."/>
            <person name="Calhoun S."/>
            <person name="Haridas S."/>
            <person name="Kuo A."/>
            <person name="Mondo S."/>
            <person name="Pangilinan J."/>
            <person name="Riley R."/>
            <person name="LaButti K."/>
            <person name="Andreopoulos B."/>
            <person name="Lipzen A."/>
            <person name="Chen C."/>
            <person name="Yan M."/>
            <person name="Daum C."/>
            <person name="Ng V."/>
            <person name="Clum A."/>
            <person name="Steindorff A."/>
            <person name="Ohm R.A."/>
            <person name="Martin F."/>
            <person name="Silar P."/>
            <person name="Natvig D.O."/>
            <person name="Lalanne C."/>
            <person name="Gautier V."/>
            <person name="Ament-Velasquez S.L."/>
            <person name="Kruys A."/>
            <person name="Hutchinson M.I."/>
            <person name="Powell A.J."/>
            <person name="Barry K."/>
            <person name="Miller A.N."/>
            <person name="Grigoriev I.V."/>
            <person name="Debuchy R."/>
            <person name="Gladieux P."/>
            <person name="Hiltunen Thoren M."/>
            <person name="Johannesson H."/>
        </authorList>
    </citation>
    <scope>NUCLEOTIDE SEQUENCE</scope>
    <source>
        <strain evidence="1">CBS 141.50</strain>
    </source>
</reference>
<comment type="caution">
    <text evidence="1">The sequence shown here is derived from an EMBL/GenBank/DDBJ whole genome shotgun (WGS) entry which is preliminary data.</text>
</comment>
<dbReference type="EMBL" id="MU853597">
    <property type="protein sequence ID" value="KAK4142480.1"/>
    <property type="molecule type" value="Genomic_DNA"/>
</dbReference>
<organism evidence="1 2">
    <name type="scientific">Dichotomopilus funicola</name>
    <dbReference type="NCBI Taxonomy" id="1934379"/>
    <lineage>
        <taxon>Eukaryota</taxon>
        <taxon>Fungi</taxon>
        <taxon>Dikarya</taxon>
        <taxon>Ascomycota</taxon>
        <taxon>Pezizomycotina</taxon>
        <taxon>Sordariomycetes</taxon>
        <taxon>Sordariomycetidae</taxon>
        <taxon>Sordariales</taxon>
        <taxon>Chaetomiaceae</taxon>
        <taxon>Dichotomopilus</taxon>
    </lineage>
</organism>
<reference evidence="1" key="2">
    <citation type="submission" date="2023-05" db="EMBL/GenBank/DDBJ databases">
        <authorList>
            <consortium name="Lawrence Berkeley National Laboratory"/>
            <person name="Steindorff A."/>
            <person name="Hensen N."/>
            <person name="Bonometti L."/>
            <person name="Westerberg I."/>
            <person name="Brannstrom I.O."/>
            <person name="Guillou S."/>
            <person name="Cros-Aarteil S."/>
            <person name="Calhoun S."/>
            <person name="Haridas S."/>
            <person name="Kuo A."/>
            <person name="Mondo S."/>
            <person name="Pangilinan J."/>
            <person name="Riley R."/>
            <person name="Labutti K."/>
            <person name="Andreopoulos B."/>
            <person name="Lipzen A."/>
            <person name="Chen C."/>
            <person name="Yanf M."/>
            <person name="Daum C."/>
            <person name="Ng V."/>
            <person name="Clum A."/>
            <person name="Ohm R."/>
            <person name="Martin F."/>
            <person name="Silar P."/>
            <person name="Natvig D."/>
            <person name="Lalanne C."/>
            <person name="Gautier V."/>
            <person name="Ament-Velasquez S.L."/>
            <person name="Kruys A."/>
            <person name="Hutchinson M.I."/>
            <person name="Powell A.J."/>
            <person name="Barry K."/>
            <person name="Miller A.N."/>
            <person name="Grigoriev I.V."/>
            <person name="Debuchy R."/>
            <person name="Gladieux P."/>
            <person name="Thoren M.H."/>
            <person name="Johannesson H."/>
        </authorList>
    </citation>
    <scope>NUCLEOTIDE SEQUENCE</scope>
    <source>
        <strain evidence="1">CBS 141.50</strain>
    </source>
</reference>